<reference evidence="3 4" key="1">
    <citation type="submission" date="2017-01" db="EMBL/GenBank/DDBJ databases">
        <authorList>
            <person name="Mah S.A."/>
            <person name="Swanson W.J."/>
            <person name="Moy G.W."/>
            <person name="Vacquier V.D."/>
        </authorList>
    </citation>
    <scope>NUCLEOTIDE SEQUENCE [LARGE SCALE GENOMIC DNA]</scope>
    <source>
        <strain evidence="3 4">DSM 22694</strain>
    </source>
</reference>
<evidence type="ECO:0000259" key="2">
    <source>
        <dbReference type="Pfam" id="PF08750"/>
    </source>
</evidence>
<dbReference type="AlphaFoldDB" id="A0A1P8KCY7"/>
<gene>
    <name evidence="3" type="ORF">RS694_16005</name>
</gene>
<evidence type="ECO:0000256" key="1">
    <source>
        <dbReference type="SAM" id="SignalP"/>
    </source>
</evidence>
<feature type="domain" description="CNP1-like uncharacterised" evidence="2">
    <location>
        <begin position="30"/>
        <end position="161"/>
    </location>
</feature>
<dbReference type="PROSITE" id="PS51257">
    <property type="entry name" value="PROKAR_LIPOPROTEIN"/>
    <property type="match status" value="1"/>
</dbReference>
<name>A0A1P8KCY7_9BURK</name>
<keyword evidence="4" id="KW-1185">Reference proteome</keyword>
<dbReference type="KEGG" id="rsb:RS694_16005"/>
<dbReference type="EMBL" id="CP019239">
    <property type="protein sequence ID" value="APW43887.1"/>
    <property type="molecule type" value="Genomic_DNA"/>
</dbReference>
<proteinExistence type="predicted"/>
<dbReference type="Proteomes" id="UP000186110">
    <property type="component" value="Chromosome"/>
</dbReference>
<keyword evidence="1" id="KW-0732">Signal</keyword>
<protein>
    <recommendedName>
        <fullName evidence="2">CNP1-like uncharacterized domain-containing protein</fullName>
    </recommendedName>
</protein>
<dbReference type="eggNOG" id="ENOG5031TYQ">
    <property type="taxonomic scope" value="Bacteria"/>
</dbReference>
<dbReference type="Pfam" id="PF08750">
    <property type="entry name" value="CNP1"/>
    <property type="match status" value="1"/>
</dbReference>
<dbReference type="STRING" id="1484693.RS694_16005"/>
<feature type="chain" id="PRO_5010364837" description="CNP1-like uncharacterized domain-containing protein" evidence="1">
    <location>
        <begin position="22"/>
        <end position="175"/>
    </location>
</feature>
<accession>A0A1P8KCY7</accession>
<dbReference type="RefSeq" id="WP_051391852.1">
    <property type="nucleotide sequence ID" value="NZ_CP019239.1"/>
</dbReference>
<sequence length="175" mass="18996">MRCKQWWATGALVLAAAGCFAQPQRRPPEPAEWVEESAPAAPVFSKEQLIPIDMPHHVSVKVGIDPNTLAVGGDGVVRYVVVMTNATGTVNAAYEGIRCATDEVKTYARYSASGEWKPVAEPKWQSITDNLPSKHAFTLARQGACENRLSSSKDEVIRALKQKSKPAPGLTHPTM</sequence>
<dbReference type="InterPro" id="IPR014861">
    <property type="entry name" value="CNP1-like_dom"/>
</dbReference>
<evidence type="ECO:0000313" key="3">
    <source>
        <dbReference type="EMBL" id="APW43887.1"/>
    </source>
</evidence>
<feature type="signal peptide" evidence="1">
    <location>
        <begin position="1"/>
        <end position="21"/>
    </location>
</feature>
<evidence type="ECO:0000313" key="4">
    <source>
        <dbReference type="Proteomes" id="UP000186110"/>
    </source>
</evidence>
<organism evidence="3 4">
    <name type="scientific">Rhodoferax saidenbachensis</name>
    <dbReference type="NCBI Taxonomy" id="1484693"/>
    <lineage>
        <taxon>Bacteria</taxon>
        <taxon>Pseudomonadati</taxon>
        <taxon>Pseudomonadota</taxon>
        <taxon>Betaproteobacteria</taxon>
        <taxon>Burkholderiales</taxon>
        <taxon>Comamonadaceae</taxon>
        <taxon>Rhodoferax</taxon>
    </lineage>
</organism>